<dbReference type="VEuPathDB" id="FungiDB:BO80DRAFT_392121"/>
<dbReference type="RefSeq" id="XP_025570687.1">
    <property type="nucleotide sequence ID" value="XM_025717207.1"/>
</dbReference>
<dbReference type="Proteomes" id="UP000249402">
    <property type="component" value="Unassembled WGS sequence"/>
</dbReference>
<dbReference type="GeneID" id="37222072"/>
<proteinExistence type="predicted"/>
<keyword evidence="2" id="KW-1185">Reference proteome</keyword>
<dbReference type="OrthoDB" id="4453902at2759"/>
<name>A0A395GLL2_9EURO</name>
<dbReference type="AlphaFoldDB" id="A0A395GLL2"/>
<protein>
    <submittedName>
        <fullName evidence="1">Uncharacterized protein</fullName>
    </submittedName>
</protein>
<sequence>MSTEAEDRKLATRTHYRSILRSINQTICQLETDHIDQHDAKRAGIQQRSMSLESKSDNPSFFVPYEDEYVHSDDDEYPTYEPDVEDRLNVGQFHYYMQDWCGQSYPEDENKPEGIRFRSRAELGLGILAEVNNHHWHVSLICSAPAVTGPLPHVKCLMESEATGDNRLLRSEIVAIIQTMVARLNTKSLRPHIVAPVMLYSLVGPQHLRVLEAYFNGKNLIIGQTKLYDMRAKDMATIDLLTRWWLGFAKGETKSITVAPSS</sequence>
<evidence type="ECO:0000313" key="1">
    <source>
        <dbReference type="EMBL" id="RAK96359.1"/>
    </source>
</evidence>
<accession>A0A395GLL2</accession>
<gene>
    <name evidence="1" type="ORF">BO80DRAFT_392121</name>
</gene>
<evidence type="ECO:0000313" key="2">
    <source>
        <dbReference type="Proteomes" id="UP000249402"/>
    </source>
</evidence>
<dbReference type="EMBL" id="KZ824477">
    <property type="protein sequence ID" value="RAK96359.1"/>
    <property type="molecule type" value="Genomic_DNA"/>
</dbReference>
<organism evidence="1 2">
    <name type="scientific">Aspergillus ibericus CBS 121593</name>
    <dbReference type="NCBI Taxonomy" id="1448316"/>
    <lineage>
        <taxon>Eukaryota</taxon>
        <taxon>Fungi</taxon>
        <taxon>Dikarya</taxon>
        <taxon>Ascomycota</taxon>
        <taxon>Pezizomycotina</taxon>
        <taxon>Eurotiomycetes</taxon>
        <taxon>Eurotiomycetidae</taxon>
        <taxon>Eurotiales</taxon>
        <taxon>Aspergillaceae</taxon>
        <taxon>Aspergillus</taxon>
        <taxon>Aspergillus subgen. Circumdati</taxon>
    </lineage>
</organism>
<reference evidence="1 2" key="1">
    <citation type="submission" date="2018-02" db="EMBL/GenBank/DDBJ databases">
        <title>The genomes of Aspergillus section Nigri reveals drivers in fungal speciation.</title>
        <authorList>
            <consortium name="DOE Joint Genome Institute"/>
            <person name="Vesth T.C."/>
            <person name="Nybo J."/>
            <person name="Theobald S."/>
            <person name="Brandl J."/>
            <person name="Frisvad J.C."/>
            <person name="Nielsen K.F."/>
            <person name="Lyhne E.K."/>
            <person name="Kogle M.E."/>
            <person name="Kuo A."/>
            <person name="Riley R."/>
            <person name="Clum A."/>
            <person name="Nolan M."/>
            <person name="Lipzen A."/>
            <person name="Salamov A."/>
            <person name="Henrissat B."/>
            <person name="Wiebenga A."/>
            <person name="De vries R.P."/>
            <person name="Grigoriev I.V."/>
            <person name="Mortensen U.H."/>
            <person name="Andersen M.R."/>
            <person name="Baker S.E."/>
        </authorList>
    </citation>
    <scope>NUCLEOTIDE SEQUENCE [LARGE SCALE GENOMIC DNA]</scope>
    <source>
        <strain evidence="1 2">CBS 121593</strain>
    </source>
</reference>